<dbReference type="AlphaFoldDB" id="A0A6C0L722"/>
<organism evidence="1">
    <name type="scientific">viral metagenome</name>
    <dbReference type="NCBI Taxonomy" id="1070528"/>
    <lineage>
        <taxon>unclassified sequences</taxon>
        <taxon>metagenomes</taxon>
        <taxon>organismal metagenomes</taxon>
    </lineage>
</organism>
<dbReference type="EMBL" id="MN740440">
    <property type="protein sequence ID" value="QHU26403.1"/>
    <property type="molecule type" value="Genomic_DNA"/>
</dbReference>
<sequence>MESPGFQLYKPKANSKPKANAKAKPFACKCCQKEFTNG</sequence>
<accession>A0A6C0L722</accession>
<proteinExistence type="predicted"/>
<reference evidence="1" key="1">
    <citation type="journal article" date="2020" name="Nature">
        <title>Giant virus diversity and host interactions through global metagenomics.</title>
        <authorList>
            <person name="Schulz F."/>
            <person name="Roux S."/>
            <person name="Paez-Espino D."/>
            <person name="Jungbluth S."/>
            <person name="Walsh D.A."/>
            <person name="Denef V.J."/>
            <person name="McMahon K.D."/>
            <person name="Konstantinidis K.T."/>
            <person name="Eloe-Fadrosh E.A."/>
            <person name="Kyrpides N.C."/>
            <person name="Woyke T."/>
        </authorList>
    </citation>
    <scope>NUCLEOTIDE SEQUENCE</scope>
    <source>
        <strain evidence="1">GVMAG-M-3300027759-16</strain>
    </source>
</reference>
<name>A0A6C0L722_9ZZZZ</name>
<evidence type="ECO:0000313" key="1">
    <source>
        <dbReference type="EMBL" id="QHU26403.1"/>
    </source>
</evidence>
<protein>
    <submittedName>
        <fullName evidence="1">Uncharacterized protein</fullName>
    </submittedName>
</protein>